<evidence type="ECO:0000313" key="1">
    <source>
        <dbReference type="EMBL" id="CDO52875.1"/>
    </source>
</evidence>
<comment type="caution">
    <text evidence="1">The sequence shown here is derived from an EMBL/GenBank/DDBJ whole genome shotgun (WGS) entry which is preliminary data.</text>
</comment>
<proteinExistence type="predicted"/>
<dbReference type="AlphaFoldDB" id="A0A0J9X6S5"/>
<organism evidence="1 2">
    <name type="scientific">Geotrichum candidum</name>
    <name type="common">Oospora lactis</name>
    <name type="synonym">Dipodascus geotrichum</name>
    <dbReference type="NCBI Taxonomy" id="1173061"/>
    <lineage>
        <taxon>Eukaryota</taxon>
        <taxon>Fungi</taxon>
        <taxon>Dikarya</taxon>
        <taxon>Ascomycota</taxon>
        <taxon>Saccharomycotina</taxon>
        <taxon>Dipodascomycetes</taxon>
        <taxon>Dipodascales</taxon>
        <taxon>Dipodascaceae</taxon>
        <taxon>Geotrichum</taxon>
    </lineage>
</organism>
<reference evidence="1" key="1">
    <citation type="submission" date="2014-03" db="EMBL/GenBank/DDBJ databases">
        <authorList>
            <person name="Casaregola S."/>
        </authorList>
    </citation>
    <scope>NUCLEOTIDE SEQUENCE [LARGE SCALE GENOMIC DNA]</scope>
    <source>
        <strain evidence="1">CLIB 918</strain>
    </source>
</reference>
<dbReference type="EMBL" id="CCBN010000004">
    <property type="protein sequence ID" value="CDO52875.1"/>
    <property type="molecule type" value="Genomic_DNA"/>
</dbReference>
<dbReference type="OrthoDB" id="671595at2759"/>
<dbReference type="Proteomes" id="UP000242525">
    <property type="component" value="Unassembled WGS sequence"/>
</dbReference>
<gene>
    <name evidence="1" type="ORF">BN980_GECA04s00868g</name>
</gene>
<protein>
    <submittedName>
        <fullName evidence="1">Uncharacterized protein</fullName>
    </submittedName>
</protein>
<accession>A0A0J9X6S5</accession>
<keyword evidence="2" id="KW-1185">Reference proteome</keyword>
<evidence type="ECO:0000313" key="2">
    <source>
        <dbReference type="Proteomes" id="UP000242525"/>
    </source>
</evidence>
<name>A0A0J9X6S5_GEOCN</name>
<sequence>MSIKFNEDDARCVIDRMLGMIQQQLGPDSVLVCPSGKGIITLDKVNARLNNLLVEYKSTTSVEVIAATVDVDPQTALSQLKHLQSTQPSSLHIDGKDVITTAQLDDYGTKLVGLLEQTKYSEPRNVVLNNEVVNHTVLDKIIERIDNPKVLTVEDLLVLETDFIAVKQQLYDYLNAISEPIEVDSVNIDHALFGNTRMRAHVVGTISKEIARGAVKGQLLESLFVPTAFVIKKRAELDQKGITLKDQYGLVESHLTTEGTPFTVTEKLIVLQSHVDSVAKESHQKLRELGFVQLEDTQLPLDVLVPAFESQLKADEAKRISPNGLFVSLALVNRASKAVESAFADKHAQSQAQTFYQNHRDAVLPVEASKLSGFVSTTAPLLAAIQERDIMAFLAQEFPELPGAVHQYLSEAQHKVQGIYENTFLKRVKSLYSADKLEHYAYLMVLLRGVLEIATHDKKLAKKLYTQFPVKQTIAAEKPMGAMEASLAAAINKITDHGDLDYVVANEQNVVLRQLERQLKEATDGPTVLELSTRIVHGKMLRYAKQYGVLKYTDDSTKKTTKAVLKTLEKQVDVRELSKLRDAVKKHQCTEEVVSRAKNVALGAFR</sequence>